<protein>
    <recommendedName>
        <fullName evidence="6">Tetratricopeptide repeat protein</fullName>
    </recommendedName>
</protein>
<dbReference type="InterPro" id="IPR019734">
    <property type="entry name" value="TPR_rpt"/>
</dbReference>
<gene>
    <name evidence="4" type="ORF">GCM10011571_22510</name>
</gene>
<evidence type="ECO:0000313" key="5">
    <source>
        <dbReference type="Proteomes" id="UP000625210"/>
    </source>
</evidence>
<sequence>MAGSGTMEKESLHSSVESGQGERLHAGTEDRLEKVWRKRTKGHYEEALSAVEEFLESCPKHADGMLMKAQILEEMGRLDESRSTYENVLKIHPDYSRGYREYGRFMLMNEHSLAQAENQLLNGLAINPQDPFAHALLAEVYIQTNRKQQALLHLEIAARFTTEDIRYYEVCARALVKLESKHEKVKHLQRLLVSDFPNRSARSKFHRVLRAHRKDRFRLVFRRMWT</sequence>
<evidence type="ECO:0000256" key="2">
    <source>
        <dbReference type="ARBA" id="ARBA00022803"/>
    </source>
</evidence>
<keyword evidence="5" id="KW-1185">Reference proteome</keyword>
<evidence type="ECO:0000256" key="3">
    <source>
        <dbReference type="SAM" id="MobiDB-lite"/>
    </source>
</evidence>
<dbReference type="PANTHER" id="PTHR44943">
    <property type="entry name" value="CELLULOSE SYNTHASE OPERON PROTEIN C"/>
    <property type="match status" value="1"/>
</dbReference>
<reference evidence="4" key="2">
    <citation type="submission" date="2020-09" db="EMBL/GenBank/DDBJ databases">
        <authorList>
            <person name="Sun Q."/>
            <person name="Zhou Y."/>
        </authorList>
    </citation>
    <scope>NUCLEOTIDE SEQUENCE</scope>
    <source>
        <strain evidence="4">CGMCC 1.15179</strain>
    </source>
</reference>
<dbReference type="SUPFAM" id="SSF48452">
    <property type="entry name" value="TPR-like"/>
    <property type="match status" value="1"/>
</dbReference>
<dbReference type="Gene3D" id="1.25.40.10">
    <property type="entry name" value="Tetratricopeptide repeat domain"/>
    <property type="match status" value="1"/>
</dbReference>
<dbReference type="InterPro" id="IPR051685">
    <property type="entry name" value="Ycf3/AcsC/BcsC/TPR_MFPF"/>
</dbReference>
<dbReference type="RefSeq" id="WP_188647985.1">
    <property type="nucleotide sequence ID" value="NZ_BMHQ01000007.1"/>
</dbReference>
<name>A0A8J2YDT8_9BACL</name>
<evidence type="ECO:0008006" key="6">
    <source>
        <dbReference type="Google" id="ProtNLM"/>
    </source>
</evidence>
<proteinExistence type="predicted"/>
<dbReference type="PANTHER" id="PTHR44943:SF8">
    <property type="entry name" value="TPR REPEAT-CONTAINING PROTEIN MJ0263"/>
    <property type="match status" value="1"/>
</dbReference>
<accession>A0A8J2YDT8</accession>
<dbReference type="AlphaFoldDB" id="A0A8J2YDT8"/>
<dbReference type="Proteomes" id="UP000625210">
    <property type="component" value="Unassembled WGS sequence"/>
</dbReference>
<dbReference type="Pfam" id="PF14559">
    <property type="entry name" value="TPR_19"/>
    <property type="match status" value="2"/>
</dbReference>
<dbReference type="EMBL" id="BMHQ01000007">
    <property type="protein sequence ID" value="GGE20058.1"/>
    <property type="molecule type" value="Genomic_DNA"/>
</dbReference>
<keyword evidence="1" id="KW-0677">Repeat</keyword>
<dbReference type="SMART" id="SM00028">
    <property type="entry name" value="TPR"/>
    <property type="match status" value="2"/>
</dbReference>
<dbReference type="InterPro" id="IPR011990">
    <property type="entry name" value="TPR-like_helical_dom_sf"/>
</dbReference>
<evidence type="ECO:0000256" key="1">
    <source>
        <dbReference type="ARBA" id="ARBA00022737"/>
    </source>
</evidence>
<keyword evidence="2" id="KW-0802">TPR repeat</keyword>
<feature type="region of interest" description="Disordered" evidence="3">
    <location>
        <begin position="1"/>
        <end position="28"/>
    </location>
</feature>
<evidence type="ECO:0000313" key="4">
    <source>
        <dbReference type="EMBL" id="GGE20058.1"/>
    </source>
</evidence>
<reference evidence="4" key="1">
    <citation type="journal article" date="2014" name="Int. J. Syst. Evol. Microbiol.">
        <title>Complete genome sequence of Corynebacterium casei LMG S-19264T (=DSM 44701T), isolated from a smear-ripened cheese.</title>
        <authorList>
            <consortium name="US DOE Joint Genome Institute (JGI-PGF)"/>
            <person name="Walter F."/>
            <person name="Albersmeier A."/>
            <person name="Kalinowski J."/>
            <person name="Ruckert C."/>
        </authorList>
    </citation>
    <scope>NUCLEOTIDE SEQUENCE</scope>
    <source>
        <strain evidence="4">CGMCC 1.15179</strain>
    </source>
</reference>
<comment type="caution">
    <text evidence="4">The sequence shown here is derived from an EMBL/GenBank/DDBJ whole genome shotgun (WGS) entry which is preliminary data.</text>
</comment>
<organism evidence="4 5">
    <name type="scientific">Marinithermofilum abyssi</name>
    <dbReference type="NCBI Taxonomy" id="1571185"/>
    <lineage>
        <taxon>Bacteria</taxon>
        <taxon>Bacillati</taxon>
        <taxon>Bacillota</taxon>
        <taxon>Bacilli</taxon>
        <taxon>Bacillales</taxon>
        <taxon>Thermoactinomycetaceae</taxon>
        <taxon>Marinithermofilum</taxon>
    </lineage>
</organism>